<keyword evidence="4" id="KW-1185">Reference proteome</keyword>
<evidence type="ECO:0000313" key="4">
    <source>
        <dbReference type="Proteomes" id="UP000323011"/>
    </source>
</evidence>
<dbReference type="GO" id="GO:0006289">
    <property type="term" value="P:nucleotide-excision repair"/>
    <property type="evidence" value="ECO:0007669"/>
    <property type="project" value="InterPro"/>
</dbReference>
<dbReference type="GO" id="GO:0006367">
    <property type="term" value="P:transcription initiation at RNA polymerase II promoter"/>
    <property type="evidence" value="ECO:0007669"/>
    <property type="project" value="InterPro"/>
</dbReference>
<dbReference type="Pfam" id="PF06331">
    <property type="entry name" value="Tfb5"/>
    <property type="match status" value="1"/>
</dbReference>
<evidence type="ECO:0000313" key="3">
    <source>
        <dbReference type="EMBL" id="KAA0161399.1"/>
    </source>
</evidence>
<proteinExistence type="predicted"/>
<comment type="caution">
    <text evidence="3">The sequence shown here is derived from an EMBL/GenBank/DDBJ whole genome shotgun (WGS) entry which is preliminary data.</text>
</comment>
<dbReference type="AlphaFoldDB" id="A0A5A8D969"/>
<dbReference type="EMBL" id="VLTN01000026">
    <property type="protein sequence ID" value="KAA0151548.1"/>
    <property type="molecule type" value="Genomic_DNA"/>
</dbReference>
<feature type="region of interest" description="Disordered" evidence="1">
    <location>
        <begin position="73"/>
        <end position="214"/>
    </location>
</feature>
<sequence>MPRCTPGVLIEGDVSIIMFIMWLDDREKLRGAEPIVIDAVSPTAVFVARNKAELVQEQVRRYVAASATLKNKTHVDEEDDGLGARRQPEAEAAAPNRAPRKPRSKARSPKAAAASGAAAGASADASARDELPVTGRSLAGRVRRRSAKSAAAAASAELEREALGEDEDHDDGADGEGSGAAAAPAYVDDGDDDDDDDDDDDEFAEEPNDDDFEA</sequence>
<evidence type="ECO:0000313" key="5">
    <source>
        <dbReference type="Proteomes" id="UP000325113"/>
    </source>
</evidence>
<feature type="compositionally biased region" description="Basic residues" evidence="1">
    <location>
        <begin position="98"/>
        <end position="108"/>
    </location>
</feature>
<gene>
    <name evidence="2" type="ORF">FNF29_04472</name>
    <name evidence="3" type="ORF">FNF31_03858</name>
</gene>
<feature type="compositionally biased region" description="Low complexity" evidence="1">
    <location>
        <begin position="109"/>
        <end position="125"/>
    </location>
</feature>
<dbReference type="Proteomes" id="UP000325113">
    <property type="component" value="Unassembled WGS sequence"/>
</dbReference>
<dbReference type="GO" id="GO:0000439">
    <property type="term" value="C:transcription factor TFIIH core complex"/>
    <property type="evidence" value="ECO:0007669"/>
    <property type="project" value="InterPro"/>
</dbReference>
<reference evidence="4 5" key="1">
    <citation type="submission" date="2019-07" db="EMBL/GenBank/DDBJ databases">
        <title>Genomes of Cafeteria roenbergensis.</title>
        <authorList>
            <person name="Fischer M.G."/>
            <person name="Hackl T."/>
            <person name="Roman M."/>
        </authorList>
    </citation>
    <scope>NUCLEOTIDE SEQUENCE [LARGE SCALE GENOMIC DNA]</scope>
    <source>
        <strain evidence="2 4">BVI</strain>
        <strain evidence="3 5">Cflag</strain>
    </source>
</reference>
<feature type="compositionally biased region" description="Acidic residues" evidence="1">
    <location>
        <begin position="188"/>
        <end position="214"/>
    </location>
</feature>
<evidence type="ECO:0000313" key="2">
    <source>
        <dbReference type="EMBL" id="KAA0151548.1"/>
    </source>
</evidence>
<dbReference type="SUPFAM" id="SSF142897">
    <property type="entry name" value="TFB5-like"/>
    <property type="match status" value="1"/>
</dbReference>
<dbReference type="InterPro" id="IPR009400">
    <property type="entry name" value="TFIIH_TTDA/Tfb5"/>
</dbReference>
<dbReference type="EMBL" id="VLTM01000036">
    <property type="protein sequence ID" value="KAA0161399.1"/>
    <property type="molecule type" value="Genomic_DNA"/>
</dbReference>
<dbReference type="Proteomes" id="UP000323011">
    <property type="component" value="Unassembled WGS sequence"/>
</dbReference>
<accession>A0A5A8D969</accession>
<protein>
    <submittedName>
        <fullName evidence="3">Uncharacterized protein</fullName>
    </submittedName>
</protein>
<name>A0A5A8D969_CAFRO</name>
<feature type="compositionally biased region" description="Acidic residues" evidence="1">
    <location>
        <begin position="164"/>
        <end position="174"/>
    </location>
</feature>
<organism evidence="3 5">
    <name type="scientific">Cafeteria roenbergensis</name>
    <name type="common">Marine flagellate</name>
    <dbReference type="NCBI Taxonomy" id="33653"/>
    <lineage>
        <taxon>Eukaryota</taxon>
        <taxon>Sar</taxon>
        <taxon>Stramenopiles</taxon>
        <taxon>Bigyra</taxon>
        <taxon>Opalozoa</taxon>
        <taxon>Bicosoecida</taxon>
        <taxon>Cafeteriaceae</taxon>
        <taxon>Cafeteria</taxon>
    </lineage>
</organism>
<dbReference type="InterPro" id="IPR035935">
    <property type="entry name" value="TFB5-like_sf"/>
</dbReference>
<dbReference type="Gene3D" id="3.30.70.1220">
    <property type="entry name" value="TFB5-like"/>
    <property type="match status" value="1"/>
</dbReference>
<evidence type="ECO:0000256" key="1">
    <source>
        <dbReference type="SAM" id="MobiDB-lite"/>
    </source>
</evidence>
<dbReference type="SMART" id="SM01395">
    <property type="entry name" value="Tbf5"/>
    <property type="match status" value="1"/>
</dbReference>